<name>A0AA35VG65_LACSI</name>
<dbReference type="Pfam" id="PF26138">
    <property type="entry name" value="DUF8040"/>
    <property type="match status" value="1"/>
</dbReference>
<comment type="cofactor">
    <cofactor evidence="1">
        <name>a divalent metal cation</name>
        <dbReference type="ChEBI" id="CHEBI:60240"/>
    </cofactor>
</comment>
<dbReference type="AlphaFoldDB" id="A0AA35VG65"/>
<dbReference type="Pfam" id="PF13359">
    <property type="entry name" value="DDE_Tnp_4"/>
    <property type="match status" value="1"/>
</dbReference>
<evidence type="ECO:0000259" key="10">
    <source>
        <dbReference type="Pfam" id="PF26138"/>
    </source>
</evidence>
<keyword evidence="4" id="KW-0540">Nuclease</keyword>
<evidence type="ECO:0000256" key="1">
    <source>
        <dbReference type="ARBA" id="ARBA00001968"/>
    </source>
</evidence>
<feature type="region of interest" description="Disordered" evidence="8">
    <location>
        <begin position="285"/>
        <end position="308"/>
    </location>
</feature>
<dbReference type="SUPFAM" id="SSF48452">
    <property type="entry name" value="TPR-like"/>
    <property type="match status" value="1"/>
</dbReference>
<dbReference type="PANTHER" id="PTHR22930:SF221">
    <property type="entry name" value="NUCLEASE HARBI1"/>
    <property type="match status" value="1"/>
</dbReference>
<keyword evidence="12" id="KW-1185">Reference proteome</keyword>
<evidence type="ECO:0000256" key="6">
    <source>
        <dbReference type="ARBA" id="ARBA00022801"/>
    </source>
</evidence>
<proteinExistence type="inferred from homology"/>
<evidence type="ECO:0000313" key="12">
    <source>
        <dbReference type="Proteomes" id="UP001177003"/>
    </source>
</evidence>
<evidence type="ECO:0000259" key="9">
    <source>
        <dbReference type="Pfam" id="PF13359"/>
    </source>
</evidence>
<dbReference type="InterPro" id="IPR058353">
    <property type="entry name" value="DUF8040"/>
</dbReference>
<dbReference type="Proteomes" id="UP001177003">
    <property type="component" value="Chromosome 1"/>
</dbReference>
<evidence type="ECO:0000256" key="7">
    <source>
        <dbReference type="ARBA" id="ARBA00023242"/>
    </source>
</evidence>
<evidence type="ECO:0000256" key="2">
    <source>
        <dbReference type="ARBA" id="ARBA00004123"/>
    </source>
</evidence>
<feature type="compositionally biased region" description="Basic and acidic residues" evidence="8">
    <location>
        <begin position="296"/>
        <end position="308"/>
    </location>
</feature>
<dbReference type="GO" id="GO:0004518">
    <property type="term" value="F:nuclease activity"/>
    <property type="evidence" value="ECO:0007669"/>
    <property type="project" value="UniProtKB-KW"/>
</dbReference>
<gene>
    <name evidence="11" type="ORF">LSALG_LOCUS8577</name>
</gene>
<feature type="domain" description="DUF8040" evidence="10">
    <location>
        <begin position="2"/>
        <end position="89"/>
    </location>
</feature>
<dbReference type="EMBL" id="OX465077">
    <property type="protein sequence ID" value="CAI9268134.1"/>
    <property type="molecule type" value="Genomic_DNA"/>
</dbReference>
<evidence type="ECO:0000256" key="3">
    <source>
        <dbReference type="ARBA" id="ARBA00006958"/>
    </source>
</evidence>
<dbReference type="GO" id="GO:0005634">
    <property type="term" value="C:nucleus"/>
    <property type="evidence" value="ECO:0007669"/>
    <property type="project" value="UniProtKB-SubCell"/>
</dbReference>
<feature type="domain" description="DDE Tnp4" evidence="9">
    <location>
        <begin position="135"/>
        <end position="264"/>
    </location>
</feature>
<dbReference type="Gene3D" id="1.25.40.10">
    <property type="entry name" value="Tetratricopeptide repeat domain"/>
    <property type="match status" value="1"/>
</dbReference>
<comment type="similarity">
    <text evidence="3">Belongs to the HARBI1 family.</text>
</comment>
<dbReference type="GO" id="GO:0046872">
    <property type="term" value="F:metal ion binding"/>
    <property type="evidence" value="ECO:0007669"/>
    <property type="project" value="UniProtKB-KW"/>
</dbReference>
<reference evidence="11" key="1">
    <citation type="submission" date="2023-04" db="EMBL/GenBank/DDBJ databases">
        <authorList>
            <person name="Vijverberg K."/>
            <person name="Xiong W."/>
            <person name="Schranz E."/>
        </authorList>
    </citation>
    <scope>NUCLEOTIDE SEQUENCE</scope>
</reference>
<keyword evidence="6" id="KW-0378">Hydrolase</keyword>
<organism evidence="11 12">
    <name type="scientific">Lactuca saligna</name>
    <name type="common">Willowleaf lettuce</name>
    <dbReference type="NCBI Taxonomy" id="75948"/>
    <lineage>
        <taxon>Eukaryota</taxon>
        <taxon>Viridiplantae</taxon>
        <taxon>Streptophyta</taxon>
        <taxon>Embryophyta</taxon>
        <taxon>Tracheophyta</taxon>
        <taxon>Spermatophyta</taxon>
        <taxon>Magnoliopsida</taxon>
        <taxon>eudicotyledons</taxon>
        <taxon>Gunneridae</taxon>
        <taxon>Pentapetalae</taxon>
        <taxon>asterids</taxon>
        <taxon>campanulids</taxon>
        <taxon>Asterales</taxon>
        <taxon>Asteraceae</taxon>
        <taxon>Cichorioideae</taxon>
        <taxon>Cichorieae</taxon>
        <taxon>Lactucinae</taxon>
        <taxon>Lactuca</taxon>
    </lineage>
</organism>
<sequence>MLINEILNDHETRCYQLFRLQVPVFNMLCRDLVAHYGLKKSRRISIEESVGIFMLYLAHGCGNRLIQEFFNHFGDTIHKDIHKVLDDVVNLSKDIIIPNANYNETILEYILNNPRYYHTSRLYWCHRWNTHEDLCSATWEGTAHDTIIFNEVRRRREVKFPLPADGKFYLVDVGSPNTKGYLSPYKGSNIRYHIPDFRCGQTCASREPKGFKEKFNYYHSSLRNVIKRTFGVWKAQWVLLRDMHVNSNFETQVKIMLASMAIHNYIIISGSGDATFQIAQEESYIPRNDEGPDDGVEPHDEVSSTQRRSDDMYMIAVRDMIAGQIFSRSNTRARNDGLASPFSLSTTATIAVATTTTINTTPSEPMELALTNATYRHLPRPLSLQHHRRPSSKSIVFLKTTSFSSLTPIKASFRNPNYQTPKPEVTKIVNPTPLSFLKTTFITGVAVSALCFSRFTLKPAIAVPVSSPPPPATVETSDTNSESLEEEKNLEEHLCSHPEDINALKSLMELKIKNGKVHEAIGILSQLINLEPEDSEWQLLKYHLHSYSGDHDSAKLGFEQILAKDPLRVEAYHGLVMAASAKESPNDLKDVEKRIIEGMEKCKKEKKKDDLRDFKLLLAQIRVIQGDYNDALKIYQDLSKEEARDFRPYLCQGIIYTLLGKNDDAEKSFEKYRRLVPKGHPYTRYFDDNMVATKVFAQKVENERAYSKS</sequence>
<evidence type="ECO:0000256" key="8">
    <source>
        <dbReference type="SAM" id="MobiDB-lite"/>
    </source>
</evidence>
<accession>A0AA35VG65</accession>
<dbReference type="PANTHER" id="PTHR22930">
    <property type="match status" value="1"/>
</dbReference>
<dbReference type="InterPro" id="IPR045249">
    <property type="entry name" value="HARBI1-like"/>
</dbReference>
<evidence type="ECO:0000256" key="4">
    <source>
        <dbReference type="ARBA" id="ARBA00022722"/>
    </source>
</evidence>
<evidence type="ECO:0000256" key="5">
    <source>
        <dbReference type="ARBA" id="ARBA00022723"/>
    </source>
</evidence>
<dbReference type="GO" id="GO:0016787">
    <property type="term" value="F:hydrolase activity"/>
    <property type="evidence" value="ECO:0007669"/>
    <property type="project" value="UniProtKB-KW"/>
</dbReference>
<protein>
    <submittedName>
        <fullName evidence="11">Uncharacterized protein</fullName>
    </submittedName>
</protein>
<comment type="subcellular location">
    <subcellularLocation>
        <location evidence="2">Nucleus</location>
    </subcellularLocation>
</comment>
<dbReference type="InterPro" id="IPR011990">
    <property type="entry name" value="TPR-like_helical_dom_sf"/>
</dbReference>
<dbReference type="InterPro" id="IPR027806">
    <property type="entry name" value="HARBI1_dom"/>
</dbReference>
<evidence type="ECO:0000313" key="11">
    <source>
        <dbReference type="EMBL" id="CAI9268134.1"/>
    </source>
</evidence>
<keyword evidence="5" id="KW-0479">Metal-binding</keyword>
<keyword evidence="7" id="KW-0539">Nucleus</keyword>